<comment type="caution">
    <text evidence="1">The sequence shown here is derived from an EMBL/GenBank/DDBJ whole genome shotgun (WGS) entry which is preliminary data.</text>
</comment>
<protein>
    <submittedName>
        <fullName evidence="1">Uncharacterized protein</fullName>
    </submittedName>
</protein>
<evidence type="ECO:0000313" key="1">
    <source>
        <dbReference type="EMBL" id="KAK2115307.1"/>
    </source>
</evidence>
<accession>A0ABQ9W0Y7</accession>
<dbReference type="Proteomes" id="UP001266305">
    <property type="component" value="Unassembled WGS sequence"/>
</dbReference>
<keyword evidence="2" id="KW-1185">Reference proteome</keyword>
<sequence>MPLCRSRLRVLVFTGALISHEKLLLQINPERELGSMSYKLGQCLRRVQHLQTDCHGITLGLKYNPTPALSGTFSPQMPLD</sequence>
<evidence type="ECO:0000313" key="2">
    <source>
        <dbReference type="Proteomes" id="UP001266305"/>
    </source>
</evidence>
<gene>
    <name evidence="1" type="ORF">P7K49_005933</name>
</gene>
<dbReference type="EMBL" id="JASSZA010000003">
    <property type="protein sequence ID" value="KAK2115307.1"/>
    <property type="molecule type" value="Genomic_DNA"/>
</dbReference>
<organism evidence="1 2">
    <name type="scientific">Saguinus oedipus</name>
    <name type="common">Cotton-top tamarin</name>
    <name type="synonym">Oedipomidas oedipus</name>
    <dbReference type="NCBI Taxonomy" id="9490"/>
    <lineage>
        <taxon>Eukaryota</taxon>
        <taxon>Metazoa</taxon>
        <taxon>Chordata</taxon>
        <taxon>Craniata</taxon>
        <taxon>Vertebrata</taxon>
        <taxon>Euteleostomi</taxon>
        <taxon>Mammalia</taxon>
        <taxon>Eutheria</taxon>
        <taxon>Euarchontoglires</taxon>
        <taxon>Primates</taxon>
        <taxon>Haplorrhini</taxon>
        <taxon>Platyrrhini</taxon>
        <taxon>Cebidae</taxon>
        <taxon>Callitrichinae</taxon>
        <taxon>Saguinus</taxon>
    </lineage>
</organism>
<dbReference type="InterPro" id="IPR048413">
    <property type="entry name" value="Htt_C-HEAT_rpt"/>
</dbReference>
<reference evidence="1 2" key="1">
    <citation type="submission" date="2023-05" db="EMBL/GenBank/DDBJ databases">
        <title>B98-5 Cell Line De Novo Hybrid Assembly: An Optical Mapping Approach.</title>
        <authorList>
            <person name="Kananen K."/>
            <person name="Auerbach J.A."/>
            <person name="Kautto E."/>
            <person name="Blachly J.S."/>
        </authorList>
    </citation>
    <scope>NUCLEOTIDE SEQUENCE [LARGE SCALE GENOMIC DNA]</scope>
    <source>
        <strain evidence="1">B95-8</strain>
        <tissue evidence="1">Cell line</tissue>
    </source>
</reference>
<name>A0ABQ9W0Y7_SAGOE</name>
<proteinExistence type="predicted"/>
<dbReference type="Pfam" id="PF20927">
    <property type="entry name" value="Htt_C-HEAT"/>
    <property type="match status" value="1"/>
</dbReference>